<name>A0A1A9Z7N0_GLOPL</name>
<sequence length="122" mass="14798">MLLPYFRAAFYCLLLYVVLVSFYDLILDLQSYERETSSFRRYAPAAATRLLRCIEVLRRSHHVDLTWLLLNDVLLNYPMKNFKHNRQNYYFGDFVAFLESERLNAVVHDCFRTSRVRRYKEK</sequence>
<evidence type="ECO:0000313" key="2">
    <source>
        <dbReference type="EnsemblMetazoa" id="GPAI006305-PA"/>
    </source>
</evidence>
<keyword evidence="1" id="KW-0472">Membrane</keyword>
<evidence type="ECO:0000256" key="1">
    <source>
        <dbReference type="SAM" id="Phobius"/>
    </source>
</evidence>
<feature type="transmembrane region" description="Helical" evidence="1">
    <location>
        <begin position="6"/>
        <end position="27"/>
    </location>
</feature>
<accession>A0A1A9Z7N0</accession>
<reference evidence="2" key="2">
    <citation type="submission" date="2020-05" db="UniProtKB">
        <authorList>
            <consortium name="EnsemblMetazoa"/>
        </authorList>
    </citation>
    <scope>IDENTIFICATION</scope>
    <source>
        <strain evidence="2">IAEA</strain>
    </source>
</reference>
<dbReference type="VEuPathDB" id="VectorBase:GPAI006305"/>
<proteinExistence type="predicted"/>
<dbReference type="EnsemblMetazoa" id="GPAI006305-RA">
    <property type="protein sequence ID" value="GPAI006305-PA"/>
    <property type="gene ID" value="GPAI006305"/>
</dbReference>
<evidence type="ECO:0000313" key="3">
    <source>
        <dbReference type="Proteomes" id="UP000092445"/>
    </source>
</evidence>
<reference evidence="3" key="1">
    <citation type="submission" date="2014-03" db="EMBL/GenBank/DDBJ databases">
        <authorList>
            <person name="Aksoy S."/>
            <person name="Warren W."/>
            <person name="Wilson R.K."/>
        </authorList>
    </citation>
    <scope>NUCLEOTIDE SEQUENCE [LARGE SCALE GENOMIC DNA]</scope>
    <source>
        <strain evidence="3">IAEA</strain>
    </source>
</reference>
<organism evidence="2 3">
    <name type="scientific">Glossina pallidipes</name>
    <name type="common">Tsetse fly</name>
    <dbReference type="NCBI Taxonomy" id="7398"/>
    <lineage>
        <taxon>Eukaryota</taxon>
        <taxon>Metazoa</taxon>
        <taxon>Ecdysozoa</taxon>
        <taxon>Arthropoda</taxon>
        <taxon>Hexapoda</taxon>
        <taxon>Insecta</taxon>
        <taxon>Pterygota</taxon>
        <taxon>Neoptera</taxon>
        <taxon>Endopterygota</taxon>
        <taxon>Diptera</taxon>
        <taxon>Brachycera</taxon>
        <taxon>Muscomorpha</taxon>
        <taxon>Hippoboscoidea</taxon>
        <taxon>Glossinidae</taxon>
        <taxon>Glossina</taxon>
    </lineage>
</organism>
<dbReference type="AlphaFoldDB" id="A0A1A9Z7N0"/>
<keyword evidence="1" id="KW-0812">Transmembrane</keyword>
<keyword evidence="1" id="KW-1133">Transmembrane helix</keyword>
<protein>
    <submittedName>
        <fullName evidence="2">Uncharacterized protein</fullName>
    </submittedName>
</protein>
<dbReference type="Proteomes" id="UP000092445">
    <property type="component" value="Unassembled WGS sequence"/>
</dbReference>
<keyword evidence="3" id="KW-1185">Reference proteome</keyword>